<evidence type="ECO:0000256" key="18">
    <source>
        <dbReference type="HAMAP-Rule" id="MF_01966"/>
    </source>
</evidence>
<comment type="cofactor">
    <cofactor evidence="18 19">
        <name>K(+)</name>
        <dbReference type="ChEBI" id="CHEBI:29103"/>
    </cofactor>
    <text evidence="18 19">Binds 1 potassium ion per subunit.</text>
</comment>
<keyword evidence="7 17" id="KW-0067">ATP-binding</keyword>
<dbReference type="EMBL" id="JAKKSL010000006">
    <property type="protein sequence ID" value="MCI2285798.1"/>
    <property type="molecule type" value="Genomic_DNA"/>
</dbReference>
<dbReference type="Pfam" id="PF01256">
    <property type="entry name" value="Carb_kinase"/>
    <property type="match status" value="1"/>
</dbReference>
<comment type="function">
    <text evidence="17">Catalyzes the dehydration of the S-form of NAD(P)HX at the expense of ADP, which is converted to AMP. Together with NAD(P)HX epimerase, which catalyzes the epimerization of the S- and R-forms, the enzyme allows the repair of both epimers of NAD(P)HX, a damaged form of NAD(P)H that is a result of enzymatic or heat-dependent hydration.</text>
</comment>
<keyword evidence="13" id="KW-0511">Multifunctional enzyme</keyword>
<evidence type="ECO:0000313" key="23">
    <source>
        <dbReference type="Proteomes" id="UP001139646"/>
    </source>
</evidence>
<evidence type="ECO:0000256" key="7">
    <source>
        <dbReference type="ARBA" id="ARBA00022840"/>
    </source>
</evidence>
<comment type="function">
    <text evidence="18">Catalyzes the epimerization of the S- and R-forms of NAD(P)HX, a damaged form of NAD(P)H that is a result of enzymatic or heat-dependent hydration. This is a prerequisite for the S-specific NAD(P)H-hydrate dehydratase to allow the repair of both epimers of NAD(P)HX.</text>
</comment>
<evidence type="ECO:0000256" key="19">
    <source>
        <dbReference type="PIRNR" id="PIRNR017184"/>
    </source>
</evidence>
<feature type="binding site" evidence="18">
    <location>
        <begin position="142"/>
        <end position="148"/>
    </location>
    <ligand>
        <name>(6S)-NADPHX</name>
        <dbReference type="ChEBI" id="CHEBI:64076"/>
    </ligand>
</feature>
<dbReference type="InterPro" id="IPR017953">
    <property type="entry name" value="Carbohydrate_kinase_pred_CS"/>
</dbReference>
<dbReference type="NCBIfam" id="TIGR00197">
    <property type="entry name" value="yjeF_nterm"/>
    <property type="match status" value="1"/>
</dbReference>
<dbReference type="RefSeq" id="WP_242288712.1">
    <property type="nucleotide sequence ID" value="NZ_JAKKSL010000006.1"/>
</dbReference>
<keyword evidence="6 17" id="KW-0547">Nucleotide-binding</keyword>
<dbReference type="PROSITE" id="PS01050">
    <property type="entry name" value="YJEF_C_2"/>
    <property type="match status" value="1"/>
</dbReference>
<protein>
    <recommendedName>
        <fullName evidence="19">Bifunctional NAD(P)H-hydrate repair enzyme</fullName>
    </recommendedName>
    <alternativeName>
        <fullName evidence="19">Nicotinamide nucleotide repair protein</fullName>
    </alternativeName>
    <domain>
        <recommendedName>
            <fullName evidence="19">ADP-dependent (S)-NAD(P)H-hydrate dehydratase</fullName>
            <ecNumber evidence="19">4.2.1.136</ecNumber>
        </recommendedName>
        <alternativeName>
            <fullName evidence="19">ADP-dependent NAD(P)HX dehydratase</fullName>
        </alternativeName>
    </domain>
    <domain>
        <recommendedName>
            <fullName evidence="19">NAD(P)H-hydrate epimerase</fullName>
            <ecNumber evidence="19">5.1.99.6</ecNumber>
        </recommendedName>
    </domain>
</protein>
<comment type="caution">
    <text evidence="22">The sequence shown here is derived from an EMBL/GenBank/DDBJ whole genome shotgun (WGS) entry which is preliminary data.</text>
</comment>
<dbReference type="NCBIfam" id="TIGR00196">
    <property type="entry name" value="yjeF_cterm"/>
    <property type="match status" value="1"/>
</dbReference>
<evidence type="ECO:0000256" key="12">
    <source>
        <dbReference type="ARBA" id="ARBA00023239"/>
    </source>
</evidence>
<evidence type="ECO:0000256" key="5">
    <source>
        <dbReference type="ARBA" id="ARBA00022723"/>
    </source>
</evidence>
<keyword evidence="12 17" id="KW-0456">Lyase</keyword>
<dbReference type="PANTHER" id="PTHR12592">
    <property type="entry name" value="ATP-DEPENDENT (S)-NAD(P)H-HYDRATE DEHYDRATASE FAMILY MEMBER"/>
    <property type="match status" value="1"/>
</dbReference>
<feature type="binding site" evidence="17">
    <location>
        <position position="456"/>
    </location>
    <ligand>
        <name>(6S)-NADPHX</name>
        <dbReference type="ChEBI" id="CHEBI:64076"/>
    </ligand>
</feature>
<gene>
    <name evidence="18" type="primary">nnrE</name>
    <name evidence="17" type="synonym">nnrD</name>
    <name evidence="22" type="ORF">L3081_23485</name>
</gene>
<dbReference type="Pfam" id="PF03853">
    <property type="entry name" value="YjeF_N"/>
    <property type="match status" value="1"/>
</dbReference>
<evidence type="ECO:0000256" key="9">
    <source>
        <dbReference type="ARBA" id="ARBA00022958"/>
    </source>
</evidence>
<feature type="binding site" evidence="18">
    <location>
        <position position="138"/>
    </location>
    <ligand>
        <name>K(+)</name>
        <dbReference type="ChEBI" id="CHEBI:29103"/>
    </ligand>
</feature>
<keyword evidence="5 18" id="KW-0479">Metal-binding</keyword>
<evidence type="ECO:0000256" key="2">
    <source>
        <dbReference type="ARBA" id="ARBA00000909"/>
    </source>
</evidence>
<dbReference type="PROSITE" id="PS51385">
    <property type="entry name" value="YJEF_N"/>
    <property type="match status" value="1"/>
</dbReference>
<keyword evidence="9 18" id="KW-0630">Potassium</keyword>
<accession>A0ABS9X6E2</accession>
<comment type="cofactor">
    <cofactor evidence="17">
        <name>Mg(2+)</name>
        <dbReference type="ChEBI" id="CHEBI:18420"/>
    </cofactor>
</comment>
<comment type="similarity">
    <text evidence="3 19">In the N-terminal section; belongs to the NnrE/AIBP family.</text>
</comment>
<dbReference type="SUPFAM" id="SSF53613">
    <property type="entry name" value="Ribokinase-like"/>
    <property type="match status" value="1"/>
</dbReference>
<dbReference type="InterPro" id="IPR030677">
    <property type="entry name" value="Nnr"/>
</dbReference>
<comment type="catalytic activity">
    <reaction evidence="15 17 19">
        <text>(6S)-NADHX + ADP = AMP + phosphate + NADH + H(+)</text>
        <dbReference type="Rhea" id="RHEA:32223"/>
        <dbReference type="ChEBI" id="CHEBI:15378"/>
        <dbReference type="ChEBI" id="CHEBI:43474"/>
        <dbReference type="ChEBI" id="CHEBI:57945"/>
        <dbReference type="ChEBI" id="CHEBI:64074"/>
        <dbReference type="ChEBI" id="CHEBI:456215"/>
        <dbReference type="ChEBI" id="CHEBI:456216"/>
        <dbReference type="EC" id="4.2.1.136"/>
    </reaction>
</comment>
<reference evidence="22" key="1">
    <citation type="submission" date="2022-01" db="EMBL/GenBank/DDBJ databases">
        <title>Colwellia maritima, isolated from seawater.</title>
        <authorList>
            <person name="Kristyanto S."/>
            <person name="Jung J."/>
            <person name="Jeon C.O."/>
        </authorList>
    </citation>
    <scope>NUCLEOTIDE SEQUENCE</scope>
    <source>
        <strain evidence="22">MSW7</strain>
    </source>
</reference>
<feature type="binding site" evidence="18">
    <location>
        <begin position="70"/>
        <end position="74"/>
    </location>
    <ligand>
        <name>(6S)-NADPHX</name>
        <dbReference type="ChEBI" id="CHEBI:64076"/>
    </ligand>
</feature>
<evidence type="ECO:0000256" key="3">
    <source>
        <dbReference type="ARBA" id="ARBA00006001"/>
    </source>
</evidence>
<feature type="binding site" evidence="18">
    <location>
        <position position="174"/>
    </location>
    <ligand>
        <name>K(+)</name>
        <dbReference type="ChEBI" id="CHEBI:29103"/>
    </ligand>
</feature>
<dbReference type="HAMAP" id="MF_01966">
    <property type="entry name" value="NADHX_epimerase"/>
    <property type="match status" value="1"/>
</dbReference>
<evidence type="ECO:0000256" key="16">
    <source>
        <dbReference type="ARBA" id="ARBA00049209"/>
    </source>
</evidence>
<evidence type="ECO:0000256" key="8">
    <source>
        <dbReference type="ARBA" id="ARBA00022857"/>
    </source>
</evidence>
<name>A0ABS9X6E2_9GAMM</name>
<dbReference type="HAMAP" id="MF_01965">
    <property type="entry name" value="NADHX_dehydratase"/>
    <property type="match status" value="1"/>
</dbReference>
<proteinExistence type="inferred from homology"/>
<dbReference type="InterPro" id="IPR000631">
    <property type="entry name" value="CARKD"/>
</dbReference>
<comment type="catalytic activity">
    <reaction evidence="16 17 19">
        <text>(6S)-NADPHX + ADP = AMP + phosphate + NADPH + H(+)</text>
        <dbReference type="Rhea" id="RHEA:32235"/>
        <dbReference type="ChEBI" id="CHEBI:15378"/>
        <dbReference type="ChEBI" id="CHEBI:43474"/>
        <dbReference type="ChEBI" id="CHEBI:57783"/>
        <dbReference type="ChEBI" id="CHEBI:64076"/>
        <dbReference type="ChEBI" id="CHEBI:456215"/>
        <dbReference type="ChEBI" id="CHEBI:456216"/>
        <dbReference type="EC" id="4.2.1.136"/>
    </reaction>
</comment>
<dbReference type="PIRSF" id="PIRSF017184">
    <property type="entry name" value="Nnr"/>
    <property type="match status" value="1"/>
</dbReference>
<feature type="domain" description="YjeF C-terminal" evidence="20">
    <location>
        <begin position="242"/>
        <end position="515"/>
    </location>
</feature>
<comment type="similarity">
    <text evidence="4 19">In the C-terminal section; belongs to the NnrD/CARKD family.</text>
</comment>
<evidence type="ECO:0000256" key="1">
    <source>
        <dbReference type="ARBA" id="ARBA00000013"/>
    </source>
</evidence>
<dbReference type="SUPFAM" id="SSF64153">
    <property type="entry name" value="YjeF N-terminal domain-like"/>
    <property type="match status" value="1"/>
</dbReference>
<evidence type="ECO:0000256" key="17">
    <source>
        <dbReference type="HAMAP-Rule" id="MF_01965"/>
    </source>
</evidence>
<dbReference type="InterPro" id="IPR004443">
    <property type="entry name" value="YjeF_N_dom"/>
</dbReference>
<evidence type="ECO:0000256" key="4">
    <source>
        <dbReference type="ARBA" id="ARBA00009524"/>
    </source>
</evidence>
<feature type="binding site" evidence="17">
    <location>
        <begin position="427"/>
        <end position="431"/>
    </location>
    <ligand>
        <name>AMP</name>
        <dbReference type="ChEBI" id="CHEBI:456215"/>
    </ligand>
</feature>
<comment type="catalytic activity">
    <reaction evidence="1 18 19">
        <text>(6R)-NADHX = (6S)-NADHX</text>
        <dbReference type="Rhea" id="RHEA:32215"/>
        <dbReference type="ChEBI" id="CHEBI:64074"/>
        <dbReference type="ChEBI" id="CHEBI:64075"/>
        <dbReference type="EC" id="5.1.99.6"/>
    </reaction>
</comment>
<keyword evidence="8 17" id="KW-0521">NADP</keyword>
<feature type="binding site" evidence="18">
    <location>
        <position position="71"/>
    </location>
    <ligand>
        <name>K(+)</name>
        <dbReference type="ChEBI" id="CHEBI:29103"/>
    </ligand>
</feature>
<feature type="binding site" evidence="17">
    <location>
        <position position="277"/>
    </location>
    <ligand>
        <name>(6S)-NADPHX</name>
        <dbReference type="ChEBI" id="CHEBI:64076"/>
    </ligand>
</feature>
<keyword evidence="10 17" id="KW-0520">NAD</keyword>
<evidence type="ECO:0000259" key="21">
    <source>
        <dbReference type="PROSITE" id="PS51385"/>
    </source>
</evidence>
<evidence type="ECO:0000256" key="10">
    <source>
        <dbReference type="ARBA" id="ARBA00023027"/>
    </source>
</evidence>
<evidence type="ECO:0000256" key="11">
    <source>
        <dbReference type="ARBA" id="ARBA00023235"/>
    </source>
</evidence>
<dbReference type="Gene3D" id="3.40.1190.20">
    <property type="match status" value="1"/>
</dbReference>
<comment type="caution">
    <text evidence="18">Lacks conserved residue(s) required for the propagation of feature annotation.</text>
</comment>
<evidence type="ECO:0000313" key="22">
    <source>
        <dbReference type="EMBL" id="MCI2285798.1"/>
    </source>
</evidence>
<dbReference type="PANTHER" id="PTHR12592:SF0">
    <property type="entry name" value="ATP-DEPENDENT (S)-NAD(P)H-HYDRATE DEHYDRATASE"/>
    <property type="match status" value="1"/>
</dbReference>
<dbReference type="Proteomes" id="UP001139646">
    <property type="component" value="Unassembled WGS sequence"/>
</dbReference>
<sequence length="519" mass="55107">MSLSQPANTKHHRYSAYSALQVLDNEGVVAKSQMLPMYELMTRAGSAAYKILSQRWPQAKSILVISGKGNNGGDGFILARLAHLANINVSVLITCEPELIKGDALIAYQAMLEVGVTQVVTNNLLDYIGDFSGDVIVDALFGIGFYGTLNDSMQQLVTCINTHKASVLSIDTPSGLCATTGFVSQNNAVIADVTVTFIVYKQGLLSGQAANFVGDLRLAEIGLGDVFTEMVKSDVSYQTTNPLLNDVSPLKNRLNTSHKGNIGQVLCVGGGEGMPGAIRLASEATLRCGAALVSVCCHKSNRSMVFNGRPELMLAPSTVDQLVNTTMMKKANVLLIGPGLGQTTWSKALFDLIINYTLTNKQKRLVIDADGLALLARTEYYCERRILTPHPKEAANLLGCDVASIEANRFTAVKAIAKKYGGICILKGSGTLISDGNKTVINSTGNLGMASGGMGDVLSGVVAAFALQASDYFTATCSSVYIHGAAGDIIANKRGQRGMLASDLFMPLQTLANENHHSI</sequence>
<organism evidence="22 23">
    <name type="scientific">Colwellia maritima</name>
    <dbReference type="NCBI Taxonomy" id="2912588"/>
    <lineage>
        <taxon>Bacteria</taxon>
        <taxon>Pseudomonadati</taxon>
        <taxon>Pseudomonadota</taxon>
        <taxon>Gammaproteobacteria</taxon>
        <taxon>Alteromonadales</taxon>
        <taxon>Colwelliaceae</taxon>
        <taxon>Colwellia</taxon>
    </lineage>
</organism>
<feature type="binding site" evidence="17">
    <location>
        <position position="455"/>
    </location>
    <ligand>
        <name>AMP</name>
        <dbReference type="ChEBI" id="CHEBI:456215"/>
    </ligand>
</feature>
<keyword evidence="23" id="KW-1185">Reference proteome</keyword>
<dbReference type="EC" id="5.1.99.6" evidence="19"/>
<feature type="binding site" evidence="17">
    <location>
        <position position="390"/>
    </location>
    <ligand>
        <name>(6S)-NADPHX</name>
        <dbReference type="ChEBI" id="CHEBI:64076"/>
    </ligand>
</feature>
<comment type="similarity">
    <text evidence="17">Belongs to the NnrD/CARKD family.</text>
</comment>
<evidence type="ECO:0000256" key="14">
    <source>
        <dbReference type="ARBA" id="ARBA00025153"/>
    </source>
</evidence>
<feature type="binding site" evidence="18">
    <location>
        <position position="171"/>
    </location>
    <ligand>
        <name>(6S)-NADPHX</name>
        <dbReference type="ChEBI" id="CHEBI:64076"/>
    </ligand>
</feature>
<dbReference type="EC" id="4.2.1.136" evidence="19"/>
<dbReference type="Gene3D" id="3.40.50.10260">
    <property type="entry name" value="YjeF N-terminal domain"/>
    <property type="match status" value="1"/>
</dbReference>
<evidence type="ECO:0000256" key="15">
    <source>
        <dbReference type="ARBA" id="ARBA00048238"/>
    </source>
</evidence>
<feature type="domain" description="YjeF N-terminal" evidence="21">
    <location>
        <begin position="20"/>
        <end position="229"/>
    </location>
</feature>
<dbReference type="InterPro" id="IPR029056">
    <property type="entry name" value="Ribokinase-like"/>
</dbReference>
<feature type="binding site" evidence="17">
    <location>
        <position position="339"/>
    </location>
    <ligand>
        <name>(6S)-NADPHX</name>
        <dbReference type="ChEBI" id="CHEBI:64076"/>
    </ligand>
</feature>
<keyword evidence="11 18" id="KW-0413">Isomerase</keyword>
<comment type="similarity">
    <text evidence="18">Belongs to the NnrE/AIBP family.</text>
</comment>
<evidence type="ECO:0000259" key="20">
    <source>
        <dbReference type="PROSITE" id="PS51383"/>
    </source>
</evidence>
<dbReference type="InterPro" id="IPR036652">
    <property type="entry name" value="YjeF_N_dom_sf"/>
</dbReference>
<comment type="catalytic activity">
    <reaction evidence="2 18 19">
        <text>(6R)-NADPHX = (6S)-NADPHX</text>
        <dbReference type="Rhea" id="RHEA:32227"/>
        <dbReference type="ChEBI" id="CHEBI:64076"/>
        <dbReference type="ChEBI" id="CHEBI:64077"/>
        <dbReference type="EC" id="5.1.99.6"/>
    </reaction>
</comment>
<comment type="function">
    <text evidence="14 19">Bifunctional enzyme that catalyzes the epimerization of the S- and R-forms of NAD(P)HX and the dehydration of the S-form of NAD(P)HX at the expense of ADP, which is converted to AMP. This allows the repair of both epimers of NAD(P)HX, a damaged form of NAD(P)H that is a result of enzymatic or heat-dependent hydration.</text>
</comment>
<evidence type="ECO:0000256" key="6">
    <source>
        <dbReference type="ARBA" id="ARBA00022741"/>
    </source>
</evidence>
<dbReference type="PROSITE" id="PS51383">
    <property type="entry name" value="YJEF_C_3"/>
    <property type="match status" value="1"/>
</dbReference>
<comment type="subunit">
    <text evidence="17">Homotetramer.</text>
</comment>
<dbReference type="CDD" id="cd01171">
    <property type="entry name" value="YXKO-related"/>
    <property type="match status" value="1"/>
</dbReference>
<evidence type="ECO:0000256" key="13">
    <source>
        <dbReference type="ARBA" id="ARBA00023268"/>
    </source>
</evidence>